<keyword evidence="2" id="KW-0547">Nucleotide-binding</keyword>
<dbReference type="SUPFAM" id="SSF55307">
    <property type="entry name" value="Tubulin C-terminal domain-like"/>
    <property type="match status" value="1"/>
</dbReference>
<dbReference type="PRINTS" id="PR00423">
    <property type="entry name" value="CELLDVISFTSZ"/>
</dbReference>
<evidence type="ECO:0000256" key="2">
    <source>
        <dbReference type="ARBA" id="ARBA00022741"/>
    </source>
</evidence>
<organism evidence="8 9">
    <name type="scientific">Ectocarpus siliculosus</name>
    <name type="common">Brown alga</name>
    <name type="synonym">Conferva siliculosa</name>
    <dbReference type="NCBI Taxonomy" id="2880"/>
    <lineage>
        <taxon>Eukaryota</taxon>
        <taxon>Sar</taxon>
        <taxon>Stramenopiles</taxon>
        <taxon>Ochrophyta</taxon>
        <taxon>PX clade</taxon>
        <taxon>Phaeophyceae</taxon>
        <taxon>Ectocarpales</taxon>
        <taxon>Ectocarpaceae</taxon>
        <taxon>Ectocarpus</taxon>
    </lineage>
</organism>
<protein>
    <submittedName>
        <fullName evidence="8">Filamentous temperature sensitive Z</fullName>
    </submittedName>
</protein>
<evidence type="ECO:0000259" key="6">
    <source>
        <dbReference type="SMART" id="SM00864"/>
    </source>
</evidence>
<dbReference type="STRING" id="2880.D7FRJ0"/>
<feature type="region of interest" description="Disordered" evidence="4">
    <location>
        <begin position="248"/>
        <end position="329"/>
    </location>
</feature>
<sequence>MANRSFLLLSFRTTFRCWLCSLLVSGSGAAPVVAEVAKEAGALTVGVVTKPFSFEGRRRMAQANQAIAELEEAVDTLIVVNNDQLLKIIPADTPVEHAFKVADDVLRQGVVGISDIIVKPGLINVDFADVRSVMGEAGTAMMGIGRGSGKNRAKESAEGAIMSALLDVPITGAQGIVFNVLGGNDMSLQEINAAAEVIYANVDPNANIIFGALVDDNMGDDMAVTVIATGFGGGRNAPVPRAEAQIIKTKAKKPLPSPVKREPSLSPLPSSSQSPSSPYLPFGSSLLEDSNADVTTGGAASPDNGAPAPAMGGGRIASPAGAERASAGL</sequence>
<evidence type="ECO:0000313" key="9">
    <source>
        <dbReference type="Proteomes" id="UP000002630"/>
    </source>
</evidence>
<accession>D7FRJ0</accession>
<dbReference type="EMBL" id="FN649739">
    <property type="protein sequence ID" value="CBJ30781.1"/>
    <property type="molecule type" value="Genomic_DNA"/>
</dbReference>
<dbReference type="CDD" id="cd02201">
    <property type="entry name" value="FtsZ_type1"/>
    <property type="match status" value="1"/>
</dbReference>
<dbReference type="GO" id="GO:0003924">
    <property type="term" value="F:GTPase activity"/>
    <property type="evidence" value="ECO:0007669"/>
    <property type="project" value="InterPro"/>
</dbReference>
<dbReference type="GO" id="GO:0048285">
    <property type="term" value="P:organelle fission"/>
    <property type="evidence" value="ECO:0007669"/>
    <property type="project" value="TreeGrafter"/>
</dbReference>
<comment type="similarity">
    <text evidence="1">Belongs to the FtsZ family.</text>
</comment>
<dbReference type="GO" id="GO:0005525">
    <property type="term" value="F:GTP binding"/>
    <property type="evidence" value="ECO:0007669"/>
    <property type="project" value="UniProtKB-KW"/>
</dbReference>
<evidence type="ECO:0000256" key="3">
    <source>
        <dbReference type="ARBA" id="ARBA00023134"/>
    </source>
</evidence>
<dbReference type="GO" id="GO:0051301">
    <property type="term" value="P:cell division"/>
    <property type="evidence" value="ECO:0007669"/>
    <property type="project" value="TreeGrafter"/>
</dbReference>
<evidence type="ECO:0000256" key="5">
    <source>
        <dbReference type="SAM" id="SignalP"/>
    </source>
</evidence>
<dbReference type="AlphaFoldDB" id="D7FRJ0"/>
<dbReference type="InterPro" id="IPR000158">
    <property type="entry name" value="Cell_div_FtsZ"/>
</dbReference>
<feature type="compositionally biased region" description="Low complexity" evidence="4">
    <location>
        <begin position="264"/>
        <end position="281"/>
    </location>
</feature>
<evidence type="ECO:0000259" key="7">
    <source>
        <dbReference type="SMART" id="SM00865"/>
    </source>
</evidence>
<keyword evidence="5" id="KW-0732">Signal</keyword>
<dbReference type="Pfam" id="PF00091">
    <property type="entry name" value="Tubulin"/>
    <property type="match status" value="1"/>
</dbReference>
<dbReference type="Gene3D" id="3.30.1330.20">
    <property type="entry name" value="Tubulin/FtsZ, C-terminal domain"/>
    <property type="match status" value="1"/>
</dbReference>
<dbReference type="InterPro" id="IPR018316">
    <property type="entry name" value="Tubulin/FtsZ_2-layer-sand-dom"/>
</dbReference>
<dbReference type="GO" id="GO:0032153">
    <property type="term" value="C:cell division site"/>
    <property type="evidence" value="ECO:0007669"/>
    <property type="project" value="TreeGrafter"/>
</dbReference>
<gene>
    <name evidence="8" type="primary">FTSZ</name>
    <name evidence="8" type="ORF">Esi_0215_0020</name>
</gene>
<dbReference type="PANTHER" id="PTHR30314:SF3">
    <property type="entry name" value="MITOCHONDRIAL DIVISION PROTEIN FSZA"/>
    <property type="match status" value="1"/>
</dbReference>
<feature type="domain" description="Tubulin/FtsZ GTPase" evidence="6">
    <location>
        <begin position="1"/>
        <end position="121"/>
    </location>
</feature>
<keyword evidence="3" id="KW-0342">GTP-binding</keyword>
<dbReference type="Pfam" id="PF12327">
    <property type="entry name" value="FtsZ_C"/>
    <property type="match status" value="1"/>
</dbReference>
<proteinExistence type="inferred from homology"/>
<dbReference type="SMART" id="SM00864">
    <property type="entry name" value="Tubulin"/>
    <property type="match status" value="1"/>
</dbReference>
<dbReference type="InterPro" id="IPR024757">
    <property type="entry name" value="FtsZ_C"/>
</dbReference>
<dbReference type="SUPFAM" id="SSF52490">
    <property type="entry name" value="Tubulin nucleotide-binding domain-like"/>
    <property type="match status" value="1"/>
</dbReference>
<evidence type="ECO:0000256" key="4">
    <source>
        <dbReference type="SAM" id="MobiDB-lite"/>
    </source>
</evidence>
<dbReference type="InterPro" id="IPR003008">
    <property type="entry name" value="Tubulin_FtsZ_GTPase"/>
</dbReference>
<dbReference type="Proteomes" id="UP000002630">
    <property type="component" value="Linkage Group LG14"/>
</dbReference>
<keyword evidence="9" id="KW-1185">Reference proteome</keyword>
<name>D7FRJ0_ECTSI</name>
<evidence type="ECO:0000313" key="8">
    <source>
        <dbReference type="EMBL" id="CBJ30781.1"/>
    </source>
</evidence>
<evidence type="ECO:0000256" key="1">
    <source>
        <dbReference type="ARBA" id="ARBA00009690"/>
    </source>
</evidence>
<dbReference type="SMART" id="SM00865">
    <property type="entry name" value="Tubulin_C"/>
    <property type="match status" value="1"/>
</dbReference>
<feature type="domain" description="Tubulin/FtsZ 2-layer sandwich" evidence="7">
    <location>
        <begin position="123"/>
        <end position="240"/>
    </location>
</feature>
<dbReference type="GO" id="GO:0005737">
    <property type="term" value="C:cytoplasm"/>
    <property type="evidence" value="ECO:0007669"/>
    <property type="project" value="TreeGrafter"/>
</dbReference>
<feature type="signal peptide" evidence="5">
    <location>
        <begin position="1"/>
        <end position="29"/>
    </location>
</feature>
<feature type="chain" id="PRO_5003095699" evidence="5">
    <location>
        <begin position="30"/>
        <end position="329"/>
    </location>
</feature>
<dbReference type="PANTHER" id="PTHR30314">
    <property type="entry name" value="CELL DIVISION PROTEIN FTSZ-RELATED"/>
    <property type="match status" value="1"/>
</dbReference>
<dbReference type="Gene3D" id="3.40.50.1440">
    <property type="entry name" value="Tubulin/FtsZ, GTPase domain"/>
    <property type="match status" value="1"/>
</dbReference>
<reference evidence="8 9" key="1">
    <citation type="journal article" date="2010" name="Nature">
        <title>The Ectocarpus genome and the independent evolution of multicellularity in brown algae.</title>
        <authorList>
            <person name="Cock J.M."/>
            <person name="Sterck L."/>
            <person name="Rouze P."/>
            <person name="Scornet D."/>
            <person name="Allen A.E."/>
            <person name="Amoutzias G."/>
            <person name="Anthouard V."/>
            <person name="Artiguenave F."/>
            <person name="Aury J.M."/>
            <person name="Badger J.H."/>
            <person name="Beszteri B."/>
            <person name="Billiau K."/>
            <person name="Bonnet E."/>
            <person name="Bothwell J.H."/>
            <person name="Bowler C."/>
            <person name="Boyen C."/>
            <person name="Brownlee C."/>
            <person name="Carrano C.J."/>
            <person name="Charrier B."/>
            <person name="Cho G.Y."/>
            <person name="Coelho S.M."/>
            <person name="Collen J."/>
            <person name="Corre E."/>
            <person name="Da Silva C."/>
            <person name="Delage L."/>
            <person name="Delaroque N."/>
            <person name="Dittami S.M."/>
            <person name="Doulbeau S."/>
            <person name="Elias M."/>
            <person name="Farnham G."/>
            <person name="Gachon C.M."/>
            <person name="Gschloessl B."/>
            <person name="Heesch S."/>
            <person name="Jabbari K."/>
            <person name="Jubin C."/>
            <person name="Kawai H."/>
            <person name="Kimura K."/>
            <person name="Kloareg B."/>
            <person name="Kupper F.C."/>
            <person name="Lang D."/>
            <person name="Le Bail A."/>
            <person name="Leblanc C."/>
            <person name="Lerouge P."/>
            <person name="Lohr M."/>
            <person name="Lopez P.J."/>
            <person name="Martens C."/>
            <person name="Maumus F."/>
            <person name="Michel G."/>
            <person name="Miranda-Saavedra D."/>
            <person name="Morales J."/>
            <person name="Moreau H."/>
            <person name="Motomura T."/>
            <person name="Nagasato C."/>
            <person name="Napoli C.A."/>
            <person name="Nelson D.R."/>
            <person name="Nyvall-Collen P."/>
            <person name="Peters A.F."/>
            <person name="Pommier C."/>
            <person name="Potin P."/>
            <person name="Poulain J."/>
            <person name="Quesneville H."/>
            <person name="Read B."/>
            <person name="Rensing S.A."/>
            <person name="Ritter A."/>
            <person name="Rousvoal S."/>
            <person name="Samanta M."/>
            <person name="Samson G."/>
            <person name="Schroeder D.C."/>
            <person name="Segurens B."/>
            <person name="Strittmatter M."/>
            <person name="Tonon T."/>
            <person name="Tregear J.W."/>
            <person name="Valentin K."/>
            <person name="von Dassow P."/>
            <person name="Yamagishi T."/>
            <person name="Van de Peer Y."/>
            <person name="Wincker P."/>
        </authorList>
    </citation>
    <scope>NUCLEOTIDE SEQUENCE [LARGE SCALE GENOMIC DNA]</scope>
    <source>
        <strain evidence="9">Ec32 / CCAP1310/4</strain>
    </source>
</reference>
<dbReference type="OrthoDB" id="70257at2759"/>
<dbReference type="InterPro" id="IPR008280">
    <property type="entry name" value="Tub_FtsZ_C"/>
</dbReference>
<dbReference type="InterPro" id="IPR037103">
    <property type="entry name" value="Tubulin/FtsZ-like_C"/>
</dbReference>
<dbReference type="EMBL" id="FN648393">
    <property type="protein sequence ID" value="CBJ30781.1"/>
    <property type="molecule type" value="Genomic_DNA"/>
</dbReference>
<dbReference type="InterPro" id="IPR045061">
    <property type="entry name" value="FtsZ/CetZ"/>
</dbReference>
<dbReference type="InterPro" id="IPR036525">
    <property type="entry name" value="Tubulin/FtsZ_GTPase_sf"/>
</dbReference>
<dbReference type="InParanoid" id="D7FRJ0"/>